<comment type="caution">
    <text evidence="9">The sequence shown here is derived from an EMBL/GenBank/DDBJ whole genome shotgun (WGS) entry which is preliminary data.</text>
</comment>
<evidence type="ECO:0000313" key="10">
    <source>
        <dbReference type="Proteomes" id="UP000801492"/>
    </source>
</evidence>
<keyword evidence="7" id="KW-0732">Signal</keyword>
<dbReference type="InterPro" id="IPR045054">
    <property type="entry name" value="P4HA-like"/>
</dbReference>
<feature type="domain" description="Prolyl 4-hydroxylase alpha subunit" evidence="8">
    <location>
        <begin position="314"/>
        <end position="483"/>
    </location>
</feature>
<evidence type="ECO:0000259" key="8">
    <source>
        <dbReference type="SMART" id="SM00702"/>
    </source>
</evidence>
<evidence type="ECO:0000256" key="5">
    <source>
        <dbReference type="ARBA" id="ARBA00023002"/>
    </source>
</evidence>
<dbReference type="AlphaFoldDB" id="A0A8K0GD10"/>
<dbReference type="OrthoDB" id="7859885at2759"/>
<proteinExistence type="predicted"/>
<keyword evidence="6" id="KW-0408">Iron</keyword>
<evidence type="ECO:0000256" key="4">
    <source>
        <dbReference type="ARBA" id="ARBA00022964"/>
    </source>
</evidence>
<keyword evidence="10" id="KW-1185">Reference proteome</keyword>
<sequence length="496" mass="56772">MCGTYSVLHILITMLCILRYTIQGENEDNNLVYASIADMEKLLTTALKIQEKSERLGNYYNKKLEGITRALEELDTPTANRGINVLNPIFLIKSMLVINRVLEKQKHYLKQVENINDDLSRLSLEKDSKNRLDVEMHIRTFLELQDFYDLDTQQAANGILKNSSIKISLSALDCYEIGSWALENRDAYHAKLWLNEAKRRLISNSADKTIPLERILLKLANVYAVYKDDEAANQLIDEILKSDPDNEAAQQFKIILQGSGSIFNKYADSYRTIPMRHNLGGNSNATQVQQLCQQSQTFIEQPNTFCYYEHIYTYYSVKVEVLNTKPAFAALHEVITNGEIFALNQQAAYQRQTRLGTNHSTLINFKANKIIEGFKMRMDLLAIPSKLMDDFLYTSFDIGEYNKLKGKPLKYHKGFLSSYDDGEGFLLMIFLNNVEGGGHVIFPSLNISVAPRKGDALLWSFKPGRENKYLIHTVCPVYIGNCTVIYIRGYAQEYYN</sequence>
<dbReference type="Pfam" id="PF23558">
    <property type="entry name" value="TPR_P4H"/>
    <property type="match status" value="1"/>
</dbReference>
<dbReference type="GO" id="GO:0004656">
    <property type="term" value="F:procollagen-proline 4-dioxygenase activity"/>
    <property type="evidence" value="ECO:0007669"/>
    <property type="project" value="TreeGrafter"/>
</dbReference>
<dbReference type="Gene3D" id="2.60.120.620">
    <property type="entry name" value="q2cbj1_9rhob like domain"/>
    <property type="match status" value="1"/>
</dbReference>
<protein>
    <recommendedName>
        <fullName evidence="8">Prolyl 4-hydroxylase alpha subunit domain-containing protein</fullName>
    </recommendedName>
</protein>
<dbReference type="Gene3D" id="1.25.40.10">
    <property type="entry name" value="Tetratricopeptide repeat domain"/>
    <property type="match status" value="1"/>
</dbReference>
<organism evidence="9 10">
    <name type="scientific">Ignelater luminosus</name>
    <name type="common">Cucubano</name>
    <name type="synonym">Pyrophorus luminosus</name>
    <dbReference type="NCBI Taxonomy" id="2038154"/>
    <lineage>
        <taxon>Eukaryota</taxon>
        <taxon>Metazoa</taxon>
        <taxon>Ecdysozoa</taxon>
        <taxon>Arthropoda</taxon>
        <taxon>Hexapoda</taxon>
        <taxon>Insecta</taxon>
        <taxon>Pterygota</taxon>
        <taxon>Neoptera</taxon>
        <taxon>Endopterygota</taxon>
        <taxon>Coleoptera</taxon>
        <taxon>Polyphaga</taxon>
        <taxon>Elateriformia</taxon>
        <taxon>Elateroidea</taxon>
        <taxon>Elateridae</taxon>
        <taxon>Agrypninae</taxon>
        <taxon>Pyrophorini</taxon>
        <taxon>Ignelater</taxon>
    </lineage>
</organism>
<evidence type="ECO:0000256" key="1">
    <source>
        <dbReference type="ARBA" id="ARBA00001961"/>
    </source>
</evidence>
<feature type="chain" id="PRO_5035435090" description="Prolyl 4-hydroxylase alpha subunit domain-containing protein" evidence="7">
    <location>
        <begin position="25"/>
        <end position="496"/>
    </location>
</feature>
<dbReference type="EMBL" id="VTPC01006950">
    <property type="protein sequence ID" value="KAF2894496.1"/>
    <property type="molecule type" value="Genomic_DNA"/>
</dbReference>
<keyword evidence="2" id="KW-0479">Metal-binding</keyword>
<evidence type="ECO:0000313" key="9">
    <source>
        <dbReference type="EMBL" id="KAF2894496.1"/>
    </source>
</evidence>
<dbReference type="InterPro" id="IPR006620">
    <property type="entry name" value="Pro_4_hyd_alph"/>
</dbReference>
<dbReference type="SMART" id="SM00702">
    <property type="entry name" value="P4Hc"/>
    <property type="match status" value="1"/>
</dbReference>
<keyword evidence="5" id="KW-0560">Oxidoreductase</keyword>
<feature type="signal peptide" evidence="7">
    <location>
        <begin position="1"/>
        <end position="24"/>
    </location>
</feature>
<keyword evidence="3" id="KW-0847">Vitamin C</keyword>
<keyword evidence="4" id="KW-0223">Dioxygenase</keyword>
<dbReference type="GO" id="GO:0031418">
    <property type="term" value="F:L-ascorbic acid binding"/>
    <property type="evidence" value="ECO:0007669"/>
    <property type="project" value="UniProtKB-KW"/>
</dbReference>
<comment type="cofactor">
    <cofactor evidence="1">
        <name>L-ascorbate</name>
        <dbReference type="ChEBI" id="CHEBI:38290"/>
    </cofactor>
</comment>
<name>A0A8K0GD10_IGNLU</name>
<evidence type="ECO:0000256" key="2">
    <source>
        <dbReference type="ARBA" id="ARBA00022723"/>
    </source>
</evidence>
<evidence type="ECO:0000256" key="6">
    <source>
        <dbReference type="ARBA" id="ARBA00023004"/>
    </source>
</evidence>
<evidence type="ECO:0000256" key="3">
    <source>
        <dbReference type="ARBA" id="ARBA00022896"/>
    </source>
</evidence>
<dbReference type="Proteomes" id="UP000801492">
    <property type="component" value="Unassembled WGS sequence"/>
</dbReference>
<evidence type="ECO:0000256" key="7">
    <source>
        <dbReference type="SAM" id="SignalP"/>
    </source>
</evidence>
<gene>
    <name evidence="9" type="ORF">ILUMI_11696</name>
</gene>
<dbReference type="InterPro" id="IPR011990">
    <property type="entry name" value="TPR-like_helical_dom_sf"/>
</dbReference>
<accession>A0A8K0GD10</accession>
<dbReference type="InterPro" id="IPR059068">
    <property type="entry name" value="TPR_P4H"/>
</dbReference>
<dbReference type="GO" id="GO:0005783">
    <property type="term" value="C:endoplasmic reticulum"/>
    <property type="evidence" value="ECO:0007669"/>
    <property type="project" value="TreeGrafter"/>
</dbReference>
<dbReference type="PANTHER" id="PTHR10869:SF244">
    <property type="entry name" value="PROLYL 4-HYDROXYLASE SUBUNIT ALPHA-2"/>
    <property type="match status" value="1"/>
</dbReference>
<dbReference type="GO" id="GO:0005506">
    <property type="term" value="F:iron ion binding"/>
    <property type="evidence" value="ECO:0007669"/>
    <property type="project" value="InterPro"/>
</dbReference>
<dbReference type="PANTHER" id="PTHR10869">
    <property type="entry name" value="PROLYL 4-HYDROXYLASE ALPHA SUBUNIT"/>
    <property type="match status" value="1"/>
</dbReference>
<reference evidence="9" key="1">
    <citation type="submission" date="2019-08" db="EMBL/GenBank/DDBJ databases">
        <title>The genome of the North American firefly Photinus pyralis.</title>
        <authorList>
            <consortium name="Photinus pyralis genome working group"/>
            <person name="Fallon T.R."/>
            <person name="Sander Lower S.E."/>
            <person name="Weng J.-K."/>
        </authorList>
    </citation>
    <scope>NUCLEOTIDE SEQUENCE</scope>
    <source>
        <strain evidence="9">TRF0915ILg1</strain>
        <tissue evidence="9">Whole body</tissue>
    </source>
</reference>